<dbReference type="EMBL" id="BOOW01000045">
    <property type="protein sequence ID" value="GII96494.1"/>
    <property type="molecule type" value="Genomic_DNA"/>
</dbReference>
<name>A0A919RPX8_9ACTN</name>
<evidence type="ECO:0000313" key="1">
    <source>
        <dbReference type="EMBL" id="GII96494.1"/>
    </source>
</evidence>
<dbReference type="InterPro" id="IPR015315">
    <property type="entry name" value="DUF1963"/>
</dbReference>
<protein>
    <recommendedName>
        <fullName evidence="3">DUF1963 domain-containing protein</fullName>
    </recommendedName>
</protein>
<evidence type="ECO:0000313" key="2">
    <source>
        <dbReference type="Proteomes" id="UP000606172"/>
    </source>
</evidence>
<dbReference type="Proteomes" id="UP000606172">
    <property type="component" value="Unassembled WGS sequence"/>
</dbReference>
<organism evidence="1 2">
    <name type="scientific">Sinosporangium siamense</name>
    <dbReference type="NCBI Taxonomy" id="1367973"/>
    <lineage>
        <taxon>Bacteria</taxon>
        <taxon>Bacillati</taxon>
        <taxon>Actinomycetota</taxon>
        <taxon>Actinomycetes</taxon>
        <taxon>Streptosporangiales</taxon>
        <taxon>Streptosporangiaceae</taxon>
        <taxon>Sinosporangium</taxon>
    </lineage>
</organism>
<proteinExistence type="predicted"/>
<dbReference type="AlphaFoldDB" id="A0A919RPX8"/>
<dbReference type="Gene3D" id="2.30.320.10">
    <property type="entry name" value="YwqG-like"/>
    <property type="match status" value="1"/>
</dbReference>
<evidence type="ECO:0008006" key="3">
    <source>
        <dbReference type="Google" id="ProtNLM"/>
    </source>
</evidence>
<keyword evidence="2" id="KW-1185">Reference proteome</keyword>
<dbReference type="Pfam" id="PF09234">
    <property type="entry name" value="DUF1963"/>
    <property type="match status" value="1"/>
</dbReference>
<dbReference type="RefSeq" id="WP_204031491.1">
    <property type="nucleotide sequence ID" value="NZ_BOOW01000045.1"/>
</dbReference>
<sequence length="196" mass="21076">MAFVKDVEVAARVSRIGGLPLVPEGFSWPRCARCGGPLRFLLQLMADDLGPHAESLRPGALLSFFMCDNDPGQCEAWDPEAGGNRAYLFAAGSTVAAPSPGQPFVLPQCFEIGICEVEPESAQEIAEFKVVGWLGGEAEWWETDMTPPCYTCGVPMGFVAQMREGYSRNWLMNFGGGEAFVFACPPCDAASVVLQG</sequence>
<dbReference type="SUPFAM" id="SSF103032">
    <property type="entry name" value="Hypothetical protein YwqG"/>
    <property type="match status" value="1"/>
</dbReference>
<reference evidence="1" key="1">
    <citation type="submission" date="2021-01" db="EMBL/GenBank/DDBJ databases">
        <title>Whole genome shotgun sequence of Sinosporangium siamense NBRC 109515.</title>
        <authorList>
            <person name="Komaki H."/>
            <person name="Tamura T."/>
        </authorList>
    </citation>
    <scope>NUCLEOTIDE SEQUENCE</scope>
    <source>
        <strain evidence="1">NBRC 109515</strain>
    </source>
</reference>
<gene>
    <name evidence="1" type="ORF">Ssi02_67250</name>
</gene>
<comment type="caution">
    <text evidence="1">The sequence shown here is derived from an EMBL/GenBank/DDBJ whole genome shotgun (WGS) entry which is preliminary data.</text>
</comment>
<dbReference type="InterPro" id="IPR035948">
    <property type="entry name" value="YwqG-like_sf"/>
</dbReference>
<accession>A0A919RPX8</accession>